<dbReference type="PRINTS" id="PR01840">
    <property type="entry name" value="TATCFAMILY"/>
</dbReference>
<dbReference type="NCBIfam" id="TIGR00945">
    <property type="entry name" value="tatC"/>
    <property type="match status" value="1"/>
</dbReference>
<comment type="caution">
    <text evidence="6">The sequence shown here is derived from an EMBL/GenBank/DDBJ whole genome shotgun (WGS) entry which is preliminary data.</text>
</comment>
<proteinExistence type="inferred from homology"/>
<gene>
    <name evidence="5 6" type="primary">tatC</name>
    <name evidence="6" type="ORF">E6W99_19655</name>
</gene>
<dbReference type="GO" id="GO:0009977">
    <property type="term" value="F:proton motive force dependent protein transmembrane transporter activity"/>
    <property type="evidence" value="ECO:0007669"/>
    <property type="project" value="TreeGrafter"/>
</dbReference>
<sequence length="260" mass="29833">MKLEDKKNINTIQHLEELRKRIIITLVTFFLTLILSFVFVQDIYHIIVKDLPFKLALLGPSDILLVYLIIATIVSITATIPVAAHQTWLFVRPALTQKERKITIAYIPALFILFLLGISFGYFILFPLVLNFLMSLSNDMFTTFFTTEKYFRFLLHMTLPMGVLFELPVVIMFLTSLGIIDPYRLQNIRKHAYFVLIVVSILISPPDFLSDILVIIPLLLLYECSVSLSKIVYKKLQRAKENNEEIDSISSSNSHGTTIS</sequence>
<dbReference type="Proteomes" id="UP000310334">
    <property type="component" value="Unassembled WGS sequence"/>
</dbReference>
<keyword evidence="5" id="KW-0811">Translocation</keyword>
<dbReference type="AlphaFoldDB" id="A0A4S4BSI2"/>
<keyword evidence="5" id="KW-0653">Protein transport</keyword>
<dbReference type="RefSeq" id="WP_136356971.1">
    <property type="nucleotide sequence ID" value="NZ_CP046266.1"/>
</dbReference>
<dbReference type="OrthoDB" id="9777044at2"/>
<feature type="transmembrane region" description="Helical" evidence="5">
    <location>
        <begin position="21"/>
        <end position="44"/>
    </location>
</feature>
<dbReference type="Pfam" id="PF00902">
    <property type="entry name" value="TatC"/>
    <property type="match status" value="1"/>
</dbReference>
<keyword evidence="3 5" id="KW-1133">Transmembrane helix</keyword>
<comment type="subunit">
    <text evidence="5">Forms a complex with TatA.</text>
</comment>
<feature type="transmembrane region" description="Helical" evidence="5">
    <location>
        <begin position="105"/>
        <end position="133"/>
    </location>
</feature>
<dbReference type="GO" id="GO:0043953">
    <property type="term" value="P:protein transport by the Tat complex"/>
    <property type="evidence" value="ECO:0007669"/>
    <property type="project" value="UniProtKB-UniRule"/>
</dbReference>
<evidence type="ECO:0000256" key="5">
    <source>
        <dbReference type="HAMAP-Rule" id="MF_00902"/>
    </source>
</evidence>
<reference evidence="6 7" key="1">
    <citation type="submission" date="2019-04" db="EMBL/GenBank/DDBJ databases">
        <title>Bacillus sediminilitoris sp. nov., isolated from a tidal flat sediment on the East China Sea.</title>
        <authorList>
            <person name="Wei Y."/>
            <person name="Mao H."/>
            <person name="Fang J."/>
        </authorList>
    </citation>
    <scope>NUCLEOTIDE SEQUENCE [LARGE SCALE GENOMIC DNA]</scope>
    <source>
        <strain evidence="6 7">DSL-17</strain>
    </source>
</reference>
<dbReference type="PANTHER" id="PTHR30371:SF4">
    <property type="entry name" value="SEC-INDEPENDENT PROTEIN TRANSLOCASE PROTEIN TATCD"/>
    <property type="match status" value="1"/>
</dbReference>
<feature type="transmembrane region" description="Helical" evidence="5">
    <location>
        <begin position="64"/>
        <end position="84"/>
    </location>
</feature>
<accession>A0A4S4BSI2</accession>
<keyword evidence="4 5" id="KW-0472">Membrane</keyword>
<keyword evidence="5" id="KW-0813">Transport</keyword>
<keyword evidence="7" id="KW-1185">Reference proteome</keyword>
<evidence type="ECO:0000256" key="1">
    <source>
        <dbReference type="ARBA" id="ARBA00004141"/>
    </source>
</evidence>
<dbReference type="GO" id="GO:0065002">
    <property type="term" value="P:intracellular protein transmembrane transport"/>
    <property type="evidence" value="ECO:0007669"/>
    <property type="project" value="TreeGrafter"/>
</dbReference>
<comment type="caution">
    <text evidence="5">Lacks conserved residue(s) required for the propagation of feature annotation.</text>
</comment>
<feature type="transmembrane region" description="Helical" evidence="5">
    <location>
        <begin position="153"/>
        <end position="180"/>
    </location>
</feature>
<dbReference type="GO" id="GO:0033281">
    <property type="term" value="C:TAT protein transport complex"/>
    <property type="evidence" value="ECO:0007669"/>
    <property type="project" value="UniProtKB-UniRule"/>
</dbReference>
<keyword evidence="5" id="KW-1003">Cell membrane</keyword>
<dbReference type="InterPro" id="IPR002033">
    <property type="entry name" value="TatC"/>
</dbReference>
<evidence type="ECO:0000256" key="2">
    <source>
        <dbReference type="ARBA" id="ARBA00022692"/>
    </source>
</evidence>
<evidence type="ECO:0000313" key="6">
    <source>
        <dbReference type="EMBL" id="THF77199.1"/>
    </source>
</evidence>
<protein>
    <recommendedName>
        <fullName evidence="5">Sec-independent protein translocase protein TatC</fullName>
    </recommendedName>
</protein>
<dbReference type="PANTHER" id="PTHR30371">
    <property type="entry name" value="SEC-INDEPENDENT PROTEIN TRANSLOCASE PROTEIN TATC"/>
    <property type="match status" value="1"/>
</dbReference>
<name>A0A4S4BSI2_9BACI</name>
<comment type="similarity">
    <text evidence="5">Belongs to the TatC family.</text>
</comment>
<dbReference type="HAMAP" id="MF_00902">
    <property type="entry name" value="TatC"/>
    <property type="match status" value="1"/>
</dbReference>
<comment type="subcellular location">
    <subcellularLocation>
        <location evidence="5">Cell membrane</location>
        <topology evidence="5">Multi-pass membrane protein</topology>
    </subcellularLocation>
    <subcellularLocation>
        <location evidence="1">Membrane</location>
        <topology evidence="1">Multi-pass membrane protein</topology>
    </subcellularLocation>
</comment>
<evidence type="ECO:0000256" key="3">
    <source>
        <dbReference type="ARBA" id="ARBA00022989"/>
    </source>
</evidence>
<organism evidence="6 7">
    <name type="scientific">Metabacillus sediminilitoris</name>
    <dbReference type="NCBI Taxonomy" id="2567941"/>
    <lineage>
        <taxon>Bacteria</taxon>
        <taxon>Bacillati</taxon>
        <taxon>Bacillota</taxon>
        <taxon>Bacilli</taxon>
        <taxon>Bacillales</taxon>
        <taxon>Bacillaceae</taxon>
        <taxon>Metabacillus</taxon>
    </lineage>
</organism>
<comment type="function">
    <text evidence="5">Part of the twin-arginine translocation (Tat) system that transports large folded proteins containing a characteristic twin-arginine motif in their signal peptide across membranes.</text>
</comment>
<evidence type="ECO:0000256" key="4">
    <source>
        <dbReference type="ARBA" id="ARBA00023136"/>
    </source>
</evidence>
<feature type="transmembrane region" description="Helical" evidence="5">
    <location>
        <begin position="192"/>
        <end position="209"/>
    </location>
</feature>
<keyword evidence="2 5" id="KW-0812">Transmembrane</keyword>
<evidence type="ECO:0000313" key="7">
    <source>
        <dbReference type="Proteomes" id="UP000310334"/>
    </source>
</evidence>
<dbReference type="EMBL" id="SSNT01000016">
    <property type="protein sequence ID" value="THF77199.1"/>
    <property type="molecule type" value="Genomic_DNA"/>
</dbReference>